<dbReference type="AlphaFoldDB" id="A0A223NVR9"/>
<evidence type="ECO:0000313" key="3">
    <source>
        <dbReference type="Proteomes" id="UP000215002"/>
    </source>
</evidence>
<gene>
    <name evidence="2" type="ORF">MuYL_2065</name>
</gene>
<dbReference type="EMBL" id="CP022743">
    <property type="protein sequence ID" value="ASU33957.1"/>
    <property type="molecule type" value="Genomic_DNA"/>
</dbReference>
<protein>
    <recommendedName>
        <fullName evidence="4">Glycoside hydrolase</fullName>
    </recommendedName>
</protein>
<accession>A0A223NVR9</accession>
<feature type="chain" id="PRO_5012804564" description="Glycoside hydrolase" evidence="1">
    <location>
        <begin position="22"/>
        <end position="117"/>
    </location>
</feature>
<evidence type="ECO:0008006" key="4">
    <source>
        <dbReference type="Google" id="ProtNLM"/>
    </source>
</evidence>
<keyword evidence="1" id="KW-0732">Signal</keyword>
<proteinExistence type="predicted"/>
<keyword evidence="3" id="KW-1185">Reference proteome</keyword>
<sequence>MKIKKLIPTLMALVIVTVVYAATDISGHWKGSINDQIEVAYDFKVDGQKLSGSTKGPDGNTIQLTDGWFKDDSLAFTLPIMDQQVKMTGKVKSADQIVLYMKGGPMGDMSYVIKKAK</sequence>
<feature type="signal peptide" evidence="1">
    <location>
        <begin position="1"/>
        <end position="21"/>
    </location>
</feature>
<name>A0A223NVR9_9SPHI</name>
<evidence type="ECO:0000313" key="2">
    <source>
        <dbReference type="EMBL" id="ASU33957.1"/>
    </source>
</evidence>
<organism evidence="2 3">
    <name type="scientific">Mucilaginibacter xinganensis</name>
    <dbReference type="NCBI Taxonomy" id="1234841"/>
    <lineage>
        <taxon>Bacteria</taxon>
        <taxon>Pseudomonadati</taxon>
        <taxon>Bacteroidota</taxon>
        <taxon>Sphingobacteriia</taxon>
        <taxon>Sphingobacteriales</taxon>
        <taxon>Sphingobacteriaceae</taxon>
        <taxon>Mucilaginibacter</taxon>
    </lineage>
</organism>
<evidence type="ECO:0000256" key="1">
    <source>
        <dbReference type="SAM" id="SignalP"/>
    </source>
</evidence>
<dbReference type="RefSeq" id="WP_094570364.1">
    <property type="nucleotide sequence ID" value="NZ_CP022743.1"/>
</dbReference>
<dbReference type="KEGG" id="muc:MuYL_2065"/>
<dbReference type="OrthoDB" id="796539at2"/>
<reference evidence="2 3" key="1">
    <citation type="submission" date="2017-08" db="EMBL/GenBank/DDBJ databases">
        <title>Complete genome sequence of Mucilaginibacter sp. strain BJC16-A31.</title>
        <authorList>
            <consortium name="Henan University of Science and Technology"/>
            <person name="You X."/>
        </authorList>
    </citation>
    <scope>NUCLEOTIDE SEQUENCE [LARGE SCALE GENOMIC DNA]</scope>
    <source>
        <strain evidence="2 3">BJC16-A31</strain>
    </source>
</reference>
<dbReference type="Proteomes" id="UP000215002">
    <property type="component" value="Chromosome"/>
</dbReference>